<comment type="cofactor">
    <cofactor evidence="1">
        <name>a divalent metal cation</name>
        <dbReference type="ChEBI" id="CHEBI:60240"/>
    </cofactor>
</comment>
<evidence type="ECO:0000256" key="2">
    <source>
        <dbReference type="ARBA" id="ARBA00022723"/>
    </source>
</evidence>
<reference evidence="4 5" key="1">
    <citation type="submission" date="2019-01" db="EMBL/GenBank/DDBJ databases">
        <authorList>
            <person name="Sayadi A."/>
        </authorList>
    </citation>
    <scope>NUCLEOTIDE SEQUENCE [LARGE SCALE GENOMIC DNA]</scope>
</reference>
<keyword evidence="5" id="KW-1185">Reference proteome</keyword>
<dbReference type="Pfam" id="PF13359">
    <property type="entry name" value="DDE_Tnp_4"/>
    <property type="match status" value="1"/>
</dbReference>
<keyword evidence="2" id="KW-0479">Metal-binding</keyword>
<name>A0A653CTS1_CALMS</name>
<dbReference type="InterPro" id="IPR027806">
    <property type="entry name" value="HARBI1_dom"/>
</dbReference>
<feature type="non-terminal residue" evidence="4">
    <location>
        <position position="1"/>
    </location>
</feature>
<protein>
    <recommendedName>
        <fullName evidence="3">DDE Tnp4 domain-containing protein</fullName>
    </recommendedName>
</protein>
<evidence type="ECO:0000313" key="5">
    <source>
        <dbReference type="Proteomes" id="UP000410492"/>
    </source>
</evidence>
<sequence length="72" mass="8603">DEYINRKRYHSTNVQATCNADEWFASVDASWPASVHDSRIWSNTKFLTLQRESFRDHMLYFEEMTDTALRRG</sequence>
<proteinExistence type="predicted"/>
<evidence type="ECO:0000256" key="1">
    <source>
        <dbReference type="ARBA" id="ARBA00001968"/>
    </source>
</evidence>
<dbReference type="EMBL" id="CAACVG010008864">
    <property type="protein sequence ID" value="VEN51288.1"/>
    <property type="molecule type" value="Genomic_DNA"/>
</dbReference>
<evidence type="ECO:0000313" key="4">
    <source>
        <dbReference type="EMBL" id="VEN51288.1"/>
    </source>
</evidence>
<gene>
    <name evidence="4" type="ORF">CALMAC_LOCUS11808</name>
</gene>
<dbReference type="GO" id="GO:0046872">
    <property type="term" value="F:metal ion binding"/>
    <property type="evidence" value="ECO:0007669"/>
    <property type="project" value="UniProtKB-KW"/>
</dbReference>
<accession>A0A653CTS1</accession>
<feature type="domain" description="DDE Tnp4" evidence="3">
    <location>
        <begin position="3"/>
        <end position="50"/>
    </location>
</feature>
<evidence type="ECO:0000259" key="3">
    <source>
        <dbReference type="Pfam" id="PF13359"/>
    </source>
</evidence>
<dbReference type="OrthoDB" id="6752746at2759"/>
<organism evidence="4 5">
    <name type="scientific">Callosobruchus maculatus</name>
    <name type="common">Southern cowpea weevil</name>
    <name type="synonym">Pulse bruchid</name>
    <dbReference type="NCBI Taxonomy" id="64391"/>
    <lineage>
        <taxon>Eukaryota</taxon>
        <taxon>Metazoa</taxon>
        <taxon>Ecdysozoa</taxon>
        <taxon>Arthropoda</taxon>
        <taxon>Hexapoda</taxon>
        <taxon>Insecta</taxon>
        <taxon>Pterygota</taxon>
        <taxon>Neoptera</taxon>
        <taxon>Endopterygota</taxon>
        <taxon>Coleoptera</taxon>
        <taxon>Polyphaga</taxon>
        <taxon>Cucujiformia</taxon>
        <taxon>Chrysomeloidea</taxon>
        <taxon>Chrysomelidae</taxon>
        <taxon>Bruchinae</taxon>
        <taxon>Bruchini</taxon>
        <taxon>Callosobruchus</taxon>
    </lineage>
</organism>
<dbReference type="AlphaFoldDB" id="A0A653CTS1"/>
<dbReference type="Proteomes" id="UP000410492">
    <property type="component" value="Unassembled WGS sequence"/>
</dbReference>